<sequence length="248" mass="28080">MNTFKLMDGLEICDLSLLIEDSMIIADLHLGYEQYLTSEGVMVPGFQFRKIVERIESIRDASGASGIIINGDLKHEFGRVSRQENREIMRMMDYLQENFREITLIKGNHDPIVPHMSGISGIAIHETMKVDDFLLTHGHVIPERLDAENIIIGHEHPCVGLRSGERVEKIKCFLLGPFRDMNLVVMPSFNFITEGSDILHEAVLSPFLREAELEEFHVYGVEDFEVFDFGTVGALMEFTSSTGFNGGW</sequence>
<dbReference type="GeneID" id="43708404"/>
<evidence type="ECO:0000259" key="1">
    <source>
        <dbReference type="Pfam" id="PF00149"/>
    </source>
</evidence>
<keyword evidence="3" id="KW-1185">Reference proteome</keyword>
<gene>
    <name evidence="2" type="ordered locus">MTBMA_c03740</name>
</gene>
<evidence type="ECO:0000313" key="3">
    <source>
        <dbReference type="Proteomes" id="UP000000345"/>
    </source>
</evidence>
<dbReference type="InterPro" id="IPR029052">
    <property type="entry name" value="Metallo-depent_PP-like"/>
</dbReference>
<dbReference type="AlphaFoldDB" id="D9PUS8"/>
<dbReference type="STRING" id="79929.MTBMA_c03740"/>
<dbReference type="GeneID" id="9704080"/>
<dbReference type="Proteomes" id="UP000000345">
    <property type="component" value="Chromosome"/>
</dbReference>
<feature type="domain" description="Calcineurin-like phosphoesterase" evidence="1">
    <location>
        <begin position="23"/>
        <end position="115"/>
    </location>
</feature>
<dbReference type="PANTHER" id="PTHR39323:SF1">
    <property type="entry name" value="BLR1149 PROTEIN"/>
    <property type="match status" value="1"/>
</dbReference>
<dbReference type="KEGG" id="mmg:MTBMA_c03740"/>
<dbReference type="PaxDb" id="79929-MTBMA_c03740"/>
<dbReference type="OrthoDB" id="18264at2157"/>
<dbReference type="EMBL" id="CP001710">
    <property type="protein sequence ID" value="ADL57975.1"/>
    <property type="molecule type" value="Genomic_DNA"/>
</dbReference>
<evidence type="ECO:0000313" key="2">
    <source>
        <dbReference type="EMBL" id="ADL57975.1"/>
    </source>
</evidence>
<name>D9PUS8_METTM</name>
<dbReference type="NCBIfam" id="TIGR00024">
    <property type="entry name" value="SbcD_rel_arch"/>
    <property type="match status" value="1"/>
</dbReference>
<dbReference type="RefSeq" id="WP_013295202.1">
    <property type="nucleotide sequence ID" value="NC_014408.1"/>
</dbReference>
<dbReference type="PIRSF" id="PIRSF000887">
    <property type="entry name" value="Pesterase_MJ0037"/>
    <property type="match status" value="1"/>
</dbReference>
<accession>D9PUS8</accession>
<dbReference type="HOGENOM" id="CLU_075478_0_1_2"/>
<dbReference type="SUPFAM" id="SSF56300">
    <property type="entry name" value="Metallo-dependent phosphatases"/>
    <property type="match status" value="1"/>
</dbReference>
<dbReference type="InterPro" id="IPR004843">
    <property type="entry name" value="Calcineurin-like_PHP"/>
</dbReference>
<dbReference type="CDD" id="cd07391">
    <property type="entry name" value="MPP_PF1019"/>
    <property type="match status" value="1"/>
</dbReference>
<proteinExistence type="predicted"/>
<reference evidence="2 3" key="2">
    <citation type="journal article" date="2010" name="J. Bacteriol.">
        <title>Complete genome sequence of Methanothermobacter marburgensis, a methanoarchaeon model organism.</title>
        <authorList>
            <person name="Liesegang H."/>
            <person name="Kaster A.K."/>
            <person name="Wiezer A."/>
            <person name="Goenrich M."/>
            <person name="Wollherr A."/>
            <person name="Seedorf H."/>
            <person name="Gottschalk G."/>
            <person name="Thauer R.K."/>
        </authorList>
    </citation>
    <scope>NUCLEOTIDE SEQUENCE [LARGE SCALE GENOMIC DNA]</scope>
    <source>
        <strain evidence="3">ATCC BAA-927 / DSM 2133 / JCM 14651 / NBRC 100331 / OCM 82 / Marburg</strain>
    </source>
</reference>
<dbReference type="Pfam" id="PF00149">
    <property type="entry name" value="Metallophos"/>
    <property type="match status" value="1"/>
</dbReference>
<dbReference type="InterPro" id="IPR004376">
    <property type="entry name" value="Pesterase_MJ0037"/>
</dbReference>
<protein>
    <submittedName>
        <fullName evidence="2">Predicted phosphoesterase</fullName>
    </submittedName>
</protein>
<dbReference type="Gene3D" id="3.60.21.10">
    <property type="match status" value="1"/>
</dbReference>
<dbReference type="GO" id="GO:0016787">
    <property type="term" value="F:hydrolase activity"/>
    <property type="evidence" value="ECO:0007669"/>
    <property type="project" value="InterPro"/>
</dbReference>
<dbReference type="InterPro" id="IPR024173">
    <property type="entry name" value="Pesterase_MJ0037-like"/>
</dbReference>
<dbReference type="PANTHER" id="PTHR39323">
    <property type="entry name" value="BLR1149 PROTEIN"/>
    <property type="match status" value="1"/>
</dbReference>
<reference key="1">
    <citation type="submission" date="2009-08" db="EMBL/GenBank/DDBJ databases">
        <title>The genome sequence of Methanothermobacter marburgensis.</title>
        <authorList>
            <person name="Kaster A."/>
            <person name="Seedorf H."/>
            <person name="Goenrich M."/>
            <person name="Wiezer A."/>
            <person name="Liesegang H."/>
            <person name="Thauer R."/>
            <person name="Gottschalk G."/>
        </authorList>
    </citation>
    <scope>NUCLEOTIDE SEQUENCE</scope>
    <source>
        <strain>Marburg</strain>
    </source>
</reference>
<dbReference type="PATRIC" id="fig|79929.8.peg.363"/>
<organism evidence="2 3">
    <name type="scientific">Methanothermobacter marburgensis (strain ATCC BAA-927 / DSM 2133 / JCM 14651 / NBRC 100331 / OCM 82 / Marburg)</name>
    <name type="common">Methanobacterium thermoautotrophicum</name>
    <dbReference type="NCBI Taxonomy" id="79929"/>
    <lineage>
        <taxon>Archaea</taxon>
        <taxon>Methanobacteriati</taxon>
        <taxon>Methanobacteriota</taxon>
        <taxon>Methanomada group</taxon>
        <taxon>Methanobacteria</taxon>
        <taxon>Methanobacteriales</taxon>
        <taxon>Methanobacteriaceae</taxon>
        <taxon>Methanothermobacter</taxon>
    </lineage>
</organism>